<gene>
    <name evidence="1" type="ORF">Pcatena_14350</name>
</gene>
<dbReference type="KEGG" id="pcat:Pcatena_14350"/>
<evidence type="ECO:0000313" key="1">
    <source>
        <dbReference type="EMBL" id="BBH50848.1"/>
    </source>
</evidence>
<sequence>MREASKGVLTEMMFDATERETTVTFEPTDDYSLADAADNVEGHADDCLITDFEDTLTLWGIPYTRDEKVVPLAA</sequence>
<dbReference type="GeneID" id="88849575"/>
<dbReference type="AlphaFoldDB" id="A0A3G9JZK3"/>
<evidence type="ECO:0000313" key="2">
    <source>
        <dbReference type="Proteomes" id="UP000273154"/>
    </source>
</evidence>
<proteinExistence type="predicted"/>
<organism evidence="1 2">
    <name type="scientific">Parolsenella catena</name>
    <dbReference type="NCBI Taxonomy" id="2003188"/>
    <lineage>
        <taxon>Bacteria</taxon>
        <taxon>Bacillati</taxon>
        <taxon>Actinomycetota</taxon>
        <taxon>Coriobacteriia</taxon>
        <taxon>Coriobacteriales</taxon>
        <taxon>Atopobiaceae</taxon>
        <taxon>Parolsenella</taxon>
    </lineage>
</organism>
<reference evidence="2" key="1">
    <citation type="submission" date="2018-11" db="EMBL/GenBank/DDBJ databases">
        <title>Comparative genomics of Parolsenella catena and Libanicoccus massiliensis: Reclassification of Libanicoccus massiliensis as Parolsenella massiliensis comb. nov.</title>
        <authorList>
            <person name="Sakamoto M."/>
            <person name="Ikeyama N."/>
            <person name="Murakami T."/>
            <person name="Mori H."/>
            <person name="Yuki M."/>
            <person name="Ohkuma M."/>
        </authorList>
    </citation>
    <scope>NUCLEOTIDE SEQUENCE [LARGE SCALE GENOMIC DNA]</scope>
    <source>
        <strain evidence="2">JCM 31932</strain>
    </source>
</reference>
<dbReference type="RefSeq" id="WP_126423010.1">
    <property type="nucleotide sequence ID" value="NZ_AP019367.1"/>
</dbReference>
<accession>A0A3G9JZK3</accession>
<protein>
    <submittedName>
        <fullName evidence="1">Uncharacterized protein</fullName>
    </submittedName>
</protein>
<keyword evidence="2" id="KW-1185">Reference proteome</keyword>
<dbReference type="Proteomes" id="UP000273154">
    <property type="component" value="Chromosome"/>
</dbReference>
<dbReference type="EMBL" id="AP019367">
    <property type="protein sequence ID" value="BBH50848.1"/>
    <property type="molecule type" value="Genomic_DNA"/>
</dbReference>
<name>A0A3G9JZK3_9ACTN</name>